<gene>
    <name evidence="2" type="primary">LOC106740743</name>
</gene>
<dbReference type="OrthoDB" id="7691203at2759"/>
<dbReference type="AlphaFoldDB" id="A0A6P3WNY9"/>
<accession>A0A6P3WNY9</accession>
<reference evidence="2" key="1">
    <citation type="submission" date="2025-08" db="UniProtKB">
        <authorList>
            <consortium name="RefSeq"/>
        </authorList>
    </citation>
    <scope>IDENTIFICATION</scope>
</reference>
<protein>
    <submittedName>
        <fullName evidence="2">Uncharacterized protein LOC106740743</fullName>
    </submittedName>
</protein>
<organism evidence="1 2">
    <name type="scientific">Dinoponera quadriceps</name>
    <name type="common">South American ant</name>
    <dbReference type="NCBI Taxonomy" id="609295"/>
    <lineage>
        <taxon>Eukaryota</taxon>
        <taxon>Metazoa</taxon>
        <taxon>Ecdysozoa</taxon>
        <taxon>Arthropoda</taxon>
        <taxon>Hexapoda</taxon>
        <taxon>Insecta</taxon>
        <taxon>Pterygota</taxon>
        <taxon>Neoptera</taxon>
        <taxon>Endopterygota</taxon>
        <taxon>Hymenoptera</taxon>
        <taxon>Apocrita</taxon>
        <taxon>Aculeata</taxon>
        <taxon>Formicoidea</taxon>
        <taxon>Formicidae</taxon>
        <taxon>Ponerinae</taxon>
        <taxon>Ponerini</taxon>
        <taxon>Dinoponera</taxon>
    </lineage>
</organism>
<sequence length="155" mass="17765">MNTNHTCTKSRRPTRSADTESLYDEVLHKIDDSILSVKLTKNKHRIETTDKYTVKPVKPSILVNCVDKYGNECKKDCPKVKVIHNQPPPPKKPEEEMLILQSIQHITPYNDLKHSIEVEFKSPRNYIPLPEPGPSPPIIVPKETIIVKPDKPKKK</sequence>
<proteinExistence type="predicted"/>
<name>A0A6P3WNY9_DINQU</name>
<dbReference type="KEGG" id="dqu:106740743"/>
<dbReference type="GeneID" id="106740743"/>
<dbReference type="RefSeq" id="XP_014467562.1">
    <property type="nucleotide sequence ID" value="XM_014612076.1"/>
</dbReference>
<evidence type="ECO:0000313" key="1">
    <source>
        <dbReference type="Proteomes" id="UP000515204"/>
    </source>
</evidence>
<evidence type="ECO:0000313" key="2">
    <source>
        <dbReference type="RefSeq" id="XP_014467562.1"/>
    </source>
</evidence>
<keyword evidence="1" id="KW-1185">Reference proteome</keyword>
<dbReference type="Proteomes" id="UP000515204">
    <property type="component" value="Unplaced"/>
</dbReference>